<evidence type="ECO:0000313" key="3">
    <source>
        <dbReference type="Proteomes" id="UP000288096"/>
    </source>
</evidence>
<keyword evidence="3" id="KW-1185">Reference proteome</keyword>
<comment type="caution">
    <text evidence="2">The sequence shown here is derived from an EMBL/GenBank/DDBJ whole genome shotgun (WGS) entry which is preliminary data.</text>
</comment>
<sequence>MIKKPGRSYGCRLALPVILILLLCLCPPVSAETPEEIMKGVLSSFDLPLRDLIREEHPADWKDIFNGLSGNFGVSYPLDKEKPQTEDGAASQGSQKGRDVRLSASVRYNPITYWYFLTTFYKYPDDDFKASWDPDFTYSFGYDDWHPYTLSLVYSNYGGNRFNPDRDAGEKYTRFEEGTINLGFKFTVPRWVEEIFIVHPAGGIRGSLNYTLNPRYLDSSGETEKWKQRLGLNLKYTIYKWIYLSTSFYYYPRSDQQQPWDPDYTYGFGFFDWHPGTLSVQLNNFSGNSAGGNFFDNLRDASLSATWSWAW</sequence>
<reference evidence="3" key="1">
    <citation type="submission" date="2017-11" db="EMBL/GenBank/DDBJ databases">
        <authorList>
            <person name="Watanabe M."/>
            <person name="Kojima H."/>
        </authorList>
    </citation>
    <scope>NUCLEOTIDE SEQUENCE [LARGE SCALE GENOMIC DNA]</scope>
    <source>
        <strain evidence="3">Tokyo 01</strain>
    </source>
</reference>
<dbReference type="RefSeq" id="WP_124328033.1">
    <property type="nucleotide sequence ID" value="NZ_BEXT01000001.1"/>
</dbReference>
<evidence type="ECO:0000256" key="1">
    <source>
        <dbReference type="SAM" id="SignalP"/>
    </source>
</evidence>
<proteinExistence type="predicted"/>
<protein>
    <submittedName>
        <fullName evidence="2">Uncharacterized protein</fullName>
    </submittedName>
</protein>
<dbReference type="OrthoDB" id="5442820at2"/>
<feature type="chain" id="PRO_5019218727" evidence="1">
    <location>
        <begin position="32"/>
        <end position="311"/>
    </location>
</feature>
<dbReference type="AlphaFoldDB" id="A0A401FUJ7"/>
<accession>A0A401FUJ7</accession>
<organism evidence="2 3">
    <name type="scientific">Desulfonema ishimotonii</name>
    <dbReference type="NCBI Taxonomy" id="45657"/>
    <lineage>
        <taxon>Bacteria</taxon>
        <taxon>Pseudomonadati</taxon>
        <taxon>Thermodesulfobacteriota</taxon>
        <taxon>Desulfobacteria</taxon>
        <taxon>Desulfobacterales</taxon>
        <taxon>Desulfococcaceae</taxon>
        <taxon>Desulfonema</taxon>
    </lineage>
</organism>
<dbReference type="Proteomes" id="UP000288096">
    <property type="component" value="Unassembled WGS sequence"/>
</dbReference>
<reference evidence="3" key="2">
    <citation type="submission" date="2019-01" db="EMBL/GenBank/DDBJ databases">
        <title>Genome sequence of Desulfonema ishimotonii strain Tokyo 01.</title>
        <authorList>
            <person name="Fukui M."/>
        </authorList>
    </citation>
    <scope>NUCLEOTIDE SEQUENCE [LARGE SCALE GENOMIC DNA]</scope>
    <source>
        <strain evidence="3">Tokyo 01</strain>
    </source>
</reference>
<gene>
    <name evidence="2" type="ORF">DENIS_1598</name>
</gene>
<feature type="signal peptide" evidence="1">
    <location>
        <begin position="1"/>
        <end position="31"/>
    </location>
</feature>
<evidence type="ECO:0000313" key="2">
    <source>
        <dbReference type="EMBL" id="GBC60641.1"/>
    </source>
</evidence>
<name>A0A401FUJ7_9BACT</name>
<dbReference type="EMBL" id="BEXT01000001">
    <property type="protein sequence ID" value="GBC60641.1"/>
    <property type="molecule type" value="Genomic_DNA"/>
</dbReference>
<keyword evidence="1" id="KW-0732">Signal</keyword>